<organism evidence="1 2">
    <name type="scientific">Acinetobacter shaoyimingii</name>
    <dbReference type="NCBI Taxonomy" id="2715164"/>
    <lineage>
        <taxon>Bacteria</taxon>
        <taxon>Pseudomonadati</taxon>
        <taxon>Pseudomonadota</taxon>
        <taxon>Gammaproteobacteria</taxon>
        <taxon>Moraxellales</taxon>
        <taxon>Moraxellaceae</taxon>
        <taxon>Acinetobacter</taxon>
    </lineage>
</organism>
<evidence type="ECO:0008006" key="3">
    <source>
        <dbReference type="Google" id="ProtNLM"/>
    </source>
</evidence>
<sequence>MNLSTLKKMMWAIEQNQPIHLIRFKELVSQLNIQHRVEAADIRGIKIKGDRYRICYIHPTIKQEIDKLIADMGHDRISAARQNLSHQHKVQGSFILIRQIPNHPQVVIFDHDGQYQTPISLSRIAVILENRQIFLNIEKMYAFLQHYTDVPCSQPIDFIFGTGNEIPNSLHQHFLNQYDHLYLCFDCDLGGLKIAKNIKTLLPLKPMTFVQPHDIEQRLSNVVQTCTPDELDKLAQFSLHAPAFLNPFIEMIRNSKCRLEQESFLNDQ</sequence>
<accession>A0A6G8RVG8</accession>
<dbReference type="KEGG" id="asha:G8E00_07850"/>
<dbReference type="RefSeq" id="WP_166223445.1">
    <property type="nucleotide sequence ID" value="NZ_CP049801.1"/>
</dbReference>
<protein>
    <recommendedName>
        <fullName evidence="3">Wadjet protein JetD C-terminal domain-containing protein</fullName>
    </recommendedName>
</protein>
<dbReference type="Proteomes" id="UP000502297">
    <property type="component" value="Chromosome"/>
</dbReference>
<keyword evidence="2" id="KW-1185">Reference proteome</keyword>
<proteinExistence type="predicted"/>
<evidence type="ECO:0000313" key="1">
    <source>
        <dbReference type="EMBL" id="QIO05871.1"/>
    </source>
</evidence>
<reference evidence="1 2" key="1">
    <citation type="submission" date="2020-03" db="EMBL/GenBank/DDBJ databases">
        <authorList>
            <person name="Zhu W."/>
        </authorList>
    </citation>
    <scope>NUCLEOTIDE SEQUENCE [LARGE SCALE GENOMIC DNA]</scope>
    <source>
        <strain evidence="1 2">323-1</strain>
    </source>
</reference>
<dbReference type="AlphaFoldDB" id="A0A6G8RVG8"/>
<gene>
    <name evidence="1" type="ORF">G8E00_07850</name>
</gene>
<dbReference type="EMBL" id="CP049801">
    <property type="protein sequence ID" value="QIO05871.1"/>
    <property type="molecule type" value="Genomic_DNA"/>
</dbReference>
<name>A0A6G8RVG8_9GAMM</name>
<evidence type="ECO:0000313" key="2">
    <source>
        <dbReference type="Proteomes" id="UP000502297"/>
    </source>
</evidence>